<dbReference type="SUPFAM" id="SSF52172">
    <property type="entry name" value="CheY-like"/>
    <property type="match status" value="1"/>
</dbReference>
<dbReference type="Pfam" id="PF00072">
    <property type="entry name" value="Response_reg"/>
    <property type="match status" value="1"/>
</dbReference>
<protein>
    <submittedName>
        <fullName evidence="4">Response regulator transcription factor</fullName>
    </submittedName>
</protein>
<accession>A0A7G5DX91</accession>
<evidence type="ECO:0000256" key="1">
    <source>
        <dbReference type="PROSITE-ProRule" id="PRU00169"/>
    </source>
</evidence>
<reference evidence="4 5" key="1">
    <citation type="journal article" date="2020" name="G3 (Bethesda)">
        <title>CeMbio - The Caenorhabditis elegans Microbiome Resource.</title>
        <authorList>
            <person name="Dirksen P."/>
            <person name="Assie A."/>
            <person name="Zimmermann J."/>
            <person name="Zhang F."/>
            <person name="Tietje A.M."/>
            <person name="Marsh S.A."/>
            <person name="Felix M.A."/>
            <person name="Shapira M."/>
            <person name="Kaleta C."/>
            <person name="Schulenburg H."/>
            <person name="Samuel B."/>
        </authorList>
    </citation>
    <scope>NUCLEOTIDE SEQUENCE [LARGE SCALE GENOMIC DNA]</scope>
    <source>
        <strain evidence="4 5">BIGb0170</strain>
    </source>
</reference>
<dbReference type="SMART" id="SM00850">
    <property type="entry name" value="LytTR"/>
    <property type="match status" value="1"/>
</dbReference>
<feature type="domain" description="Response regulatory" evidence="2">
    <location>
        <begin position="7"/>
        <end position="121"/>
    </location>
</feature>
<dbReference type="RefSeq" id="WP_153847823.1">
    <property type="nucleotide sequence ID" value="NZ_CP058555.1"/>
</dbReference>
<dbReference type="Gene3D" id="2.40.50.1020">
    <property type="entry name" value="LytTr DNA-binding domain"/>
    <property type="match status" value="1"/>
</dbReference>
<evidence type="ECO:0000259" key="2">
    <source>
        <dbReference type="PROSITE" id="PS50110"/>
    </source>
</evidence>
<dbReference type="GO" id="GO:0000160">
    <property type="term" value="P:phosphorelay signal transduction system"/>
    <property type="evidence" value="ECO:0007669"/>
    <property type="project" value="InterPro"/>
</dbReference>
<proteinExistence type="predicted"/>
<keyword evidence="5" id="KW-1185">Reference proteome</keyword>
<dbReference type="PROSITE" id="PS50930">
    <property type="entry name" value="HTH_LYTTR"/>
    <property type="match status" value="1"/>
</dbReference>
<dbReference type="SMART" id="SM00448">
    <property type="entry name" value="REC"/>
    <property type="match status" value="1"/>
</dbReference>
<dbReference type="EMBL" id="CP058555">
    <property type="protein sequence ID" value="QMV66366.1"/>
    <property type="molecule type" value="Genomic_DNA"/>
</dbReference>
<dbReference type="PROSITE" id="PS50110">
    <property type="entry name" value="RESPONSE_REGULATORY"/>
    <property type="match status" value="1"/>
</dbReference>
<evidence type="ECO:0000259" key="3">
    <source>
        <dbReference type="PROSITE" id="PS50930"/>
    </source>
</evidence>
<name>A0A7G5DX91_9SPHI</name>
<dbReference type="InterPro" id="IPR001789">
    <property type="entry name" value="Sig_transdc_resp-reg_receiver"/>
</dbReference>
<sequence>MNKLNYRVLIVDDEPSSLVYVLMSLKELPFINEDIAIVNKPVQAIEYLKENEVDILILDMDLGDADIDGIKLAKLIPNPPLMVACSAHTDYVFKANEAGIYTYFSKKISFNALKAKMEDVVEMVDKRLDVKTRDVKSLRMKSLENKMIEIEVDQIYYAFVDDNKIDIFMAEEAYRCGGNLRALQSELPVAKFARPRRNTLVNLAKVDLVRTDELYLMKPRNTFPILMTRSYKENFKHQYEVYKQNNK</sequence>
<keyword evidence="1" id="KW-0597">Phosphoprotein</keyword>
<organism evidence="4 5">
    <name type="scientific">Sphingobacterium paramultivorum</name>
    <dbReference type="NCBI Taxonomy" id="2886510"/>
    <lineage>
        <taxon>Bacteria</taxon>
        <taxon>Pseudomonadati</taxon>
        <taxon>Bacteroidota</taxon>
        <taxon>Sphingobacteriia</taxon>
        <taxon>Sphingobacteriales</taxon>
        <taxon>Sphingobacteriaceae</taxon>
        <taxon>Sphingobacterium</taxon>
    </lineage>
</organism>
<dbReference type="InterPro" id="IPR007492">
    <property type="entry name" value="LytTR_DNA-bd_dom"/>
</dbReference>
<dbReference type="GO" id="GO:0003677">
    <property type="term" value="F:DNA binding"/>
    <property type="evidence" value="ECO:0007669"/>
    <property type="project" value="InterPro"/>
</dbReference>
<dbReference type="Pfam" id="PF04397">
    <property type="entry name" value="LytTR"/>
    <property type="match status" value="1"/>
</dbReference>
<dbReference type="CDD" id="cd00156">
    <property type="entry name" value="REC"/>
    <property type="match status" value="1"/>
</dbReference>
<evidence type="ECO:0000313" key="4">
    <source>
        <dbReference type="EMBL" id="QMV66366.1"/>
    </source>
</evidence>
<evidence type="ECO:0000313" key="5">
    <source>
        <dbReference type="Proteomes" id="UP000515450"/>
    </source>
</evidence>
<dbReference type="InterPro" id="IPR011006">
    <property type="entry name" value="CheY-like_superfamily"/>
</dbReference>
<feature type="domain" description="HTH LytTR-type" evidence="3">
    <location>
        <begin position="138"/>
        <end position="241"/>
    </location>
</feature>
<dbReference type="AlphaFoldDB" id="A0A7G5DX91"/>
<dbReference type="Gene3D" id="3.40.50.2300">
    <property type="match status" value="1"/>
</dbReference>
<gene>
    <name evidence="4" type="ORF">HS960_01225</name>
</gene>
<feature type="modified residue" description="4-aspartylphosphate" evidence="1">
    <location>
        <position position="59"/>
    </location>
</feature>
<dbReference type="Proteomes" id="UP000515450">
    <property type="component" value="Chromosome"/>
</dbReference>